<dbReference type="RefSeq" id="WP_266052501.1">
    <property type="nucleotide sequence ID" value="NZ_JAPFQO010000007.1"/>
</dbReference>
<evidence type="ECO:0000313" key="2">
    <source>
        <dbReference type="EMBL" id="MCX2740433.1"/>
    </source>
</evidence>
<evidence type="ECO:0008006" key="4">
    <source>
        <dbReference type="Google" id="ProtNLM"/>
    </source>
</evidence>
<protein>
    <recommendedName>
        <fullName evidence="4">GRAM domain-containing protein</fullName>
    </recommendedName>
</protein>
<dbReference type="EMBL" id="JAPFQO010000007">
    <property type="protein sequence ID" value="MCX2740433.1"/>
    <property type="molecule type" value="Genomic_DNA"/>
</dbReference>
<organism evidence="2 3">
    <name type="scientific">Pontibacter anaerobius</name>
    <dbReference type="NCBI Taxonomy" id="2993940"/>
    <lineage>
        <taxon>Bacteria</taxon>
        <taxon>Pseudomonadati</taxon>
        <taxon>Bacteroidota</taxon>
        <taxon>Cytophagia</taxon>
        <taxon>Cytophagales</taxon>
        <taxon>Hymenobacteraceae</taxon>
        <taxon>Pontibacter</taxon>
    </lineage>
</organism>
<keyword evidence="3" id="KW-1185">Reference proteome</keyword>
<dbReference type="Proteomes" id="UP001207228">
    <property type="component" value="Unassembled WGS sequence"/>
</dbReference>
<gene>
    <name evidence="2" type="ORF">OO017_10785</name>
</gene>
<dbReference type="PROSITE" id="PS51257">
    <property type="entry name" value="PROKAR_LIPOPROTEIN"/>
    <property type="match status" value="1"/>
</dbReference>
<sequence>MGTVRLTGLLMLLALMSCSQKMPTYTSSDIDILMEQKHVELYRKAPKVWPAKGRVVATADELIFIPSPYFGALYLNGQDSTVINLRDTVILEKKPWMWVFPFGIEITTGEGVNYSFVSVRRNELIEKIRALNQQD</sequence>
<keyword evidence="1" id="KW-0732">Signal</keyword>
<evidence type="ECO:0000313" key="3">
    <source>
        <dbReference type="Proteomes" id="UP001207228"/>
    </source>
</evidence>
<feature type="signal peptide" evidence="1">
    <location>
        <begin position="1"/>
        <end position="21"/>
    </location>
</feature>
<comment type="caution">
    <text evidence="2">The sequence shown here is derived from an EMBL/GenBank/DDBJ whole genome shotgun (WGS) entry which is preliminary data.</text>
</comment>
<evidence type="ECO:0000256" key="1">
    <source>
        <dbReference type="SAM" id="SignalP"/>
    </source>
</evidence>
<name>A0ABT3RG28_9BACT</name>
<accession>A0ABT3RG28</accession>
<feature type="chain" id="PRO_5046350223" description="GRAM domain-containing protein" evidence="1">
    <location>
        <begin position="22"/>
        <end position="135"/>
    </location>
</feature>
<reference evidence="2 3" key="1">
    <citation type="submission" date="2022-11" db="EMBL/GenBank/DDBJ databases">
        <title>The characterization of three novel Bacteroidetes species and genomic analysis of their roles in tidal elemental geochemical cycles.</title>
        <authorList>
            <person name="Ma K.-J."/>
        </authorList>
    </citation>
    <scope>NUCLEOTIDE SEQUENCE [LARGE SCALE GENOMIC DNA]</scope>
    <source>
        <strain evidence="2 3">M82</strain>
    </source>
</reference>
<proteinExistence type="predicted"/>